<evidence type="ECO:0000313" key="8">
    <source>
        <dbReference type="Proteomes" id="UP000070366"/>
    </source>
</evidence>
<feature type="transmembrane region" description="Helical" evidence="6">
    <location>
        <begin position="48"/>
        <end position="68"/>
    </location>
</feature>
<evidence type="ECO:0000256" key="1">
    <source>
        <dbReference type="ARBA" id="ARBA00004651"/>
    </source>
</evidence>
<keyword evidence="8" id="KW-1185">Reference proteome</keyword>
<dbReference type="KEGG" id="cmiu:B1H56_00175"/>
<dbReference type="AlphaFoldDB" id="A0A136Q781"/>
<dbReference type="Proteomes" id="UP000070366">
    <property type="component" value="Unassembled WGS sequence"/>
</dbReference>
<feature type="transmembrane region" description="Helical" evidence="6">
    <location>
        <begin position="99"/>
        <end position="120"/>
    </location>
</feature>
<dbReference type="CDD" id="cd06579">
    <property type="entry name" value="TM_PBP1_transp_AraH_like"/>
    <property type="match status" value="1"/>
</dbReference>
<proteinExistence type="predicted"/>
<evidence type="ECO:0000256" key="2">
    <source>
        <dbReference type="ARBA" id="ARBA00022475"/>
    </source>
</evidence>
<dbReference type="OrthoDB" id="9813906at2"/>
<sequence length="323" mass="33164">MKSENTVKKQSAGYILQKFSAIVILLAIIVIMSIGSENFFSGKNFLNILNQSAVLGIMAIGMTFVIITGGIDLSVGSLMALSGSVMAVAATSLSVPPLLAVLFGIAVSTGMGFLNGFIITKGKIQPFVATLGMYTALEGVALLVTDGLPISGIPEQMLAVGSQSAGGVVPYSIFVFAAVAVIGWILLDRTVLGRNTIAVGGNEEASKTAGIKTDRTKITIYALSGLCCGIGGLVMTGRLNSANALMGDGMELQAITAAALGGTSLAGGVGSIGGTVIGVLTIGVLNNGLDLMNTTPFWQKVILGIMIVAVVLLDSWRKRKFND</sequence>
<feature type="transmembrane region" description="Helical" evidence="6">
    <location>
        <begin position="218"/>
        <end position="237"/>
    </location>
</feature>
<dbReference type="Pfam" id="PF02653">
    <property type="entry name" value="BPD_transp_2"/>
    <property type="match status" value="1"/>
</dbReference>
<keyword evidence="4 6" id="KW-1133">Transmembrane helix</keyword>
<dbReference type="EMBL" id="LSZW01000041">
    <property type="protein sequence ID" value="KXK66489.1"/>
    <property type="molecule type" value="Genomic_DNA"/>
</dbReference>
<evidence type="ECO:0000256" key="6">
    <source>
        <dbReference type="SAM" id="Phobius"/>
    </source>
</evidence>
<organism evidence="7 8">
    <name type="scientific">Christensenella minuta</name>
    <dbReference type="NCBI Taxonomy" id="626937"/>
    <lineage>
        <taxon>Bacteria</taxon>
        <taxon>Bacillati</taxon>
        <taxon>Bacillota</taxon>
        <taxon>Clostridia</taxon>
        <taxon>Christensenellales</taxon>
        <taxon>Christensenellaceae</taxon>
        <taxon>Christensenella</taxon>
    </lineage>
</organism>
<comment type="subcellular location">
    <subcellularLocation>
        <location evidence="1">Cell membrane</location>
        <topology evidence="1">Multi-pass membrane protein</topology>
    </subcellularLocation>
</comment>
<dbReference type="GO" id="GO:0022857">
    <property type="term" value="F:transmembrane transporter activity"/>
    <property type="evidence" value="ECO:0007669"/>
    <property type="project" value="InterPro"/>
</dbReference>
<dbReference type="GO" id="GO:0005886">
    <property type="term" value="C:plasma membrane"/>
    <property type="evidence" value="ECO:0007669"/>
    <property type="project" value="UniProtKB-SubCell"/>
</dbReference>
<evidence type="ECO:0000256" key="5">
    <source>
        <dbReference type="ARBA" id="ARBA00023136"/>
    </source>
</evidence>
<gene>
    <name evidence="7" type="ORF">HMPREF3293_00674</name>
</gene>
<protein>
    <submittedName>
        <fullName evidence="7">Putative ribose ABC transporter permease protein</fullName>
    </submittedName>
</protein>
<dbReference type="RefSeq" id="WP_066523476.1">
    <property type="nucleotide sequence ID" value="NZ_CABMOF010000019.1"/>
</dbReference>
<feature type="transmembrane region" description="Helical" evidence="6">
    <location>
        <begin position="297"/>
        <end position="316"/>
    </location>
</feature>
<dbReference type="InterPro" id="IPR001851">
    <property type="entry name" value="ABC_transp_permease"/>
</dbReference>
<feature type="transmembrane region" description="Helical" evidence="6">
    <location>
        <begin position="168"/>
        <end position="187"/>
    </location>
</feature>
<feature type="transmembrane region" description="Helical" evidence="6">
    <location>
        <begin position="127"/>
        <end position="148"/>
    </location>
</feature>
<reference evidence="7 8" key="1">
    <citation type="submission" date="2016-02" db="EMBL/GenBank/DDBJ databases">
        <authorList>
            <person name="Wen L."/>
            <person name="He K."/>
            <person name="Yang H."/>
        </authorList>
    </citation>
    <scope>NUCLEOTIDE SEQUENCE [LARGE SCALE GENOMIC DNA]</scope>
    <source>
        <strain evidence="7 8">DSM 22607</strain>
    </source>
</reference>
<evidence type="ECO:0000256" key="3">
    <source>
        <dbReference type="ARBA" id="ARBA00022692"/>
    </source>
</evidence>
<evidence type="ECO:0000256" key="4">
    <source>
        <dbReference type="ARBA" id="ARBA00022989"/>
    </source>
</evidence>
<keyword evidence="2" id="KW-1003">Cell membrane</keyword>
<feature type="transmembrane region" description="Helical" evidence="6">
    <location>
        <begin position="257"/>
        <end position="285"/>
    </location>
</feature>
<dbReference type="STRING" id="626937.HMPREF3293_00674"/>
<dbReference type="PANTHER" id="PTHR32196">
    <property type="entry name" value="ABC TRANSPORTER PERMEASE PROTEIN YPHD-RELATED-RELATED"/>
    <property type="match status" value="1"/>
</dbReference>
<evidence type="ECO:0000313" key="7">
    <source>
        <dbReference type="EMBL" id="KXK66489.1"/>
    </source>
</evidence>
<keyword evidence="5 6" id="KW-0472">Membrane</keyword>
<comment type="caution">
    <text evidence="7">The sequence shown here is derived from an EMBL/GenBank/DDBJ whole genome shotgun (WGS) entry which is preliminary data.</text>
</comment>
<accession>A0A136Q781</accession>
<feature type="transmembrane region" description="Helical" evidence="6">
    <location>
        <begin position="12"/>
        <end position="36"/>
    </location>
</feature>
<dbReference type="PATRIC" id="fig|626937.4.peg.665"/>
<name>A0A136Q781_9FIRM</name>
<feature type="transmembrane region" description="Helical" evidence="6">
    <location>
        <begin position="75"/>
        <end position="93"/>
    </location>
</feature>
<keyword evidence="3 6" id="KW-0812">Transmembrane</keyword>